<dbReference type="SUPFAM" id="SSF56672">
    <property type="entry name" value="DNA/RNA polymerases"/>
    <property type="match status" value="1"/>
</dbReference>
<dbReference type="GO" id="GO:0003676">
    <property type="term" value="F:nucleic acid binding"/>
    <property type="evidence" value="ECO:0007669"/>
    <property type="project" value="InterPro"/>
</dbReference>
<protein>
    <submittedName>
        <fullName evidence="5">Integrase catalytic domain-containing protein</fullName>
    </submittedName>
</protein>
<feature type="coiled-coil region" evidence="1">
    <location>
        <begin position="1053"/>
        <end position="1080"/>
    </location>
</feature>
<keyword evidence="2" id="KW-0812">Transmembrane</keyword>
<evidence type="ECO:0000259" key="3">
    <source>
        <dbReference type="PROSITE" id="PS50994"/>
    </source>
</evidence>
<dbReference type="Pfam" id="PF18701">
    <property type="entry name" value="DUF5641"/>
    <property type="match status" value="1"/>
</dbReference>
<dbReference type="Gene3D" id="1.10.340.70">
    <property type="match status" value="1"/>
</dbReference>
<sequence length="1080" mass="125287">MASLNLKDRDVVRFFWVKDPTKPPTKDNLVIYRFVGVPFGVISSPFILWIIIQLHLQKLDDKKLQKIVENCYVDNIFLLADDAEEGIKQFKIIREHFLQASMNIREWLSNDAKINETFPEEIRQKNTSSKVLGLNWNSETDTLQIGLKQFSVKGKWTKRNILKFIASTFDPLGFLSPVTVKGRIYLQNLFNEKLTWDEPLNENLLDKWELIFKEWHGNITVPRKYVETTFPDHSQIEIHAFADASQQAYCTCIYLRIKTEDGYETPLVFAKSRLQPINKKLTIPKLEVMGIWLAAKLIIYVSQQMKLNNCKRYIWTDSQISYYWFQKYPKNVFVTNRLKEVLKSNATCYFVPGNLNPADLGTRGITFTELESATSWWNGPRFLKQNRENWPKTPEFGKDLTKEMVTLVATNETTTLQNIMVNREIEIDTSLPYTKFKTVAAVKLQQKQTEDITVADLKATEKYLIIQEQQILIQPKDIKLFKLMKDEDGTFGLIKSPLIKLIILHIHEKLHHAGIPHTLSKLREDYWIPTGRNIVKQIIGKCKNCKYWKGKSFALPHMPQLPSTRVNNSKPFQNVGIDYCGPFKIKGNKGKVWISLFTCFTTRLIHLEPVTSMDSEEFLSAFRRFVARRAMPNYILSDNAKQFKTAATALDKIWEKAINDTKTVQYCNDNSIVWDYITERASWKGGLYERMVGLVKNSLKQTIGVQFLNFVDFWNFLCEVESTINSRPLTYVHSNEPFVIRPADFVSPGIRINLPTVTVDNESEDPTYLPAAACGGERLVERYKKTLQHLNKFWNLWNKDYLNFLRERNENEHKSRRGSIKRQPQVNEMVLVYEPDIPRGLWKVAKIIELIFSNDKEVRSVKIEYKDGFVTKRAINHLYPIEEGCVDLESDKDLDQGKETINLHINFQKNENQFISKIPPHFIHYSHSLDNKSIQTPFIMSKLDISMESISSTSLSERESDKLIDISSGSLSETESGKLQNNIKDNRRAETILRKNIINMKAIIREQIDTSPAEFQNILNQLEDRIGHGEKASDLATKLQQLSEKIINTIKARDAAFEELKEVREEGAEAREALKEYRKK</sequence>
<dbReference type="GO" id="GO:0015074">
    <property type="term" value="P:DNA integration"/>
    <property type="evidence" value="ECO:0007669"/>
    <property type="project" value="InterPro"/>
</dbReference>
<feature type="transmembrane region" description="Helical" evidence="2">
    <location>
        <begin position="30"/>
        <end position="56"/>
    </location>
</feature>
<dbReference type="InterPro" id="IPR008042">
    <property type="entry name" value="Retrotrans_Pao"/>
</dbReference>
<dbReference type="InterPro" id="IPR041588">
    <property type="entry name" value="Integrase_H2C2"/>
</dbReference>
<dbReference type="AlphaFoldDB" id="A0A914QCZ1"/>
<dbReference type="InterPro" id="IPR043502">
    <property type="entry name" value="DNA/RNA_pol_sf"/>
</dbReference>
<dbReference type="PANTHER" id="PTHR47331:SF4">
    <property type="entry name" value="PEPTIDASE S1 DOMAIN-CONTAINING PROTEIN"/>
    <property type="match status" value="1"/>
</dbReference>
<keyword evidence="2" id="KW-0472">Membrane</keyword>
<dbReference type="Proteomes" id="UP000887578">
    <property type="component" value="Unplaced"/>
</dbReference>
<dbReference type="SUPFAM" id="SSF53098">
    <property type="entry name" value="Ribonuclease H-like"/>
    <property type="match status" value="1"/>
</dbReference>
<evidence type="ECO:0000313" key="4">
    <source>
        <dbReference type="Proteomes" id="UP000887578"/>
    </source>
</evidence>
<organism evidence="4 5">
    <name type="scientific">Panagrolaimus davidi</name>
    <dbReference type="NCBI Taxonomy" id="227884"/>
    <lineage>
        <taxon>Eukaryota</taxon>
        <taxon>Metazoa</taxon>
        <taxon>Ecdysozoa</taxon>
        <taxon>Nematoda</taxon>
        <taxon>Chromadorea</taxon>
        <taxon>Rhabditida</taxon>
        <taxon>Tylenchina</taxon>
        <taxon>Panagrolaimomorpha</taxon>
        <taxon>Panagrolaimoidea</taxon>
        <taxon>Panagrolaimidae</taxon>
        <taxon>Panagrolaimus</taxon>
    </lineage>
</organism>
<proteinExistence type="predicted"/>
<dbReference type="Pfam" id="PF05380">
    <property type="entry name" value="Peptidase_A17"/>
    <property type="match status" value="1"/>
</dbReference>
<dbReference type="InterPro" id="IPR036397">
    <property type="entry name" value="RNaseH_sf"/>
</dbReference>
<evidence type="ECO:0000313" key="5">
    <source>
        <dbReference type="WBParaSite" id="PDA_v2.g2915.t1"/>
    </source>
</evidence>
<dbReference type="GO" id="GO:0042575">
    <property type="term" value="C:DNA polymerase complex"/>
    <property type="evidence" value="ECO:0007669"/>
    <property type="project" value="UniProtKB-ARBA"/>
</dbReference>
<dbReference type="InterPro" id="IPR012337">
    <property type="entry name" value="RNaseH-like_sf"/>
</dbReference>
<keyword evidence="2" id="KW-1133">Transmembrane helix</keyword>
<dbReference type="PANTHER" id="PTHR47331">
    <property type="entry name" value="PHD-TYPE DOMAIN-CONTAINING PROTEIN"/>
    <property type="match status" value="1"/>
</dbReference>
<evidence type="ECO:0000256" key="2">
    <source>
        <dbReference type="SAM" id="Phobius"/>
    </source>
</evidence>
<keyword evidence="4" id="KW-1185">Reference proteome</keyword>
<accession>A0A914QCZ1</accession>
<dbReference type="Pfam" id="PF17921">
    <property type="entry name" value="Integrase_H2C2"/>
    <property type="match status" value="1"/>
</dbReference>
<dbReference type="InterPro" id="IPR040676">
    <property type="entry name" value="DUF5641"/>
</dbReference>
<dbReference type="Gene3D" id="3.30.420.10">
    <property type="entry name" value="Ribonuclease H-like superfamily/Ribonuclease H"/>
    <property type="match status" value="1"/>
</dbReference>
<dbReference type="PROSITE" id="PS50994">
    <property type="entry name" value="INTEGRASE"/>
    <property type="match status" value="1"/>
</dbReference>
<name>A0A914QCZ1_9BILA</name>
<feature type="domain" description="Integrase catalytic" evidence="3">
    <location>
        <begin position="567"/>
        <end position="745"/>
    </location>
</feature>
<keyword evidence="1" id="KW-0175">Coiled coil</keyword>
<dbReference type="InterPro" id="IPR001584">
    <property type="entry name" value="Integrase_cat-core"/>
</dbReference>
<reference evidence="5" key="1">
    <citation type="submission" date="2022-11" db="UniProtKB">
        <authorList>
            <consortium name="WormBaseParasite"/>
        </authorList>
    </citation>
    <scope>IDENTIFICATION</scope>
</reference>
<evidence type="ECO:0000256" key="1">
    <source>
        <dbReference type="SAM" id="Coils"/>
    </source>
</evidence>
<dbReference type="WBParaSite" id="PDA_v2.g2915.t1">
    <property type="protein sequence ID" value="PDA_v2.g2915.t1"/>
    <property type="gene ID" value="PDA_v2.g2915"/>
</dbReference>